<dbReference type="PANTHER" id="PTHR43626:SF4">
    <property type="entry name" value="GCN5-RELATED N-ACETYLTRANSFERASE 2, CHLOROPLASTIC"/>
    <property type="match status" value="1"/>
</dbReference>
<dbReference type="Gene3D" id="3.40.630.30">
    <property type="match status" value="1"/>
</dbReference>
<dbReference type="SUPFAM" id="SSF55729">
    <property type="entry name" value="Acyl-CoA N-acyltransferases (Nat)"/>
    <property type="match status" value="1"/>
</dbReference>
<accession>A0A2N8HBJ2</accession>
<proteinExistence type="predicted"/>
<evidence type="ECO:0000259" key="3">
    <source>
        <dbReference type="PROSITE" id="PS51186"/>
    </source>
</evidence>
<dbReference type="EMBL" id="PJKA01000013">
    <property type="protein sequence ID" value="PNC17230.1"/>
    <property type="molecule type" value="Genomic_DNA"/>
</dbReference>
<dbReference type="InterPro" id="IPR045039">
    <property type="entry name" value="NSI-like"/>
</dbReference>
<evidence type="ECO:0000313" key="5">
    <source>
        <dbReference type="Proteomes" id="UP000236000"/>
    </source>
</evidence>
<organism evidence="4 5">
    <name type="scientific">Akkermansia muciniphila</name>
    <dbReference type="NCBI Taxonomy" id="239935"/>
    <lineage>
        <taxon>Bacteria</taxon>
        <taxon>Pseudomonadati</taxon>
        <taxon>Verrucomicrobiota</taxon>
        <taxon>Verrucomicrobiia</taxon>
        <taxon>Verrucomicrobiales</taxon>
        <taxon>Akkermansiaceae</taxon>
        <taxon>Akkermansia</taxon>
    </lineage>
</organism>
<dbReference type="AlphaFoldDB" id="A0A2N8HBJ2"/>
<dbReference type="PROSITE" id="PS51186">
    <property type="entry name" value="GNAT"/>
    <property type="match status" value="1"/>
</dbReference>
<evidence type="ECO:0000256" key="1">
    <source>
        <dbReference type="ARBA" id="ARBA00022679"/>
    </source>
</evidence>
<dbReference type="GO" id="GO:0005737">
    <property type="term" value="C:cytoplasm"/>
    <property type="evidence" value="ECO:0007669"/>
    <property type="project" value="TreeGrafter"/>
</dbReference>
<evidence type="ECO:0000256" key="2">
    <source>
        <dbReference type="ARBA" id="ARBA00023315"/>
    </source>
</evidence>
<dbReference type="InterPro" id="IPR016181">
    <property type="entry name" value="Acyl_CoA_acyltransferase"/>
</dbReference>
<keyword evidence="1 4" id="KW-0808">Transferase</keyword>
<sequence>MTFSYSDTKEFSPEELEELFLSVQWESGRHPERLAKALLRYGSVFSAWEGGKLAGLAAAMDDGAMTAYVHYLLVHPRCQGRGIGSRLLDLCKKHYAGYLCVVLTSYREGVPFYERNGFIPDRTQEAMRFTPPSSGETTL</sequence>
<evidence type="ECO:0000313" key="4">
    <source>
        <dbReference type="EMBL" id="PNC17230.1"/>
    </source>
</evidence>
<reference evidence="4 5" key="1">
    <citation type="journal article" date="2017" name="BMC Genomics">
        <title>Genome sequencing of 39 Akkermansia muciniphila isolates reveals its population structure, genomic and functional diverisity, and global distribution in mammalian gut microbiotas.</title>
        <authorList>
            <person name="Guo X."/>
            <person name="Li S."/>
            <person name="Zhang J."/>
            <person name="Wu F."/>
            <person name="Li X."/>
            <person name="Wu D."/>
            <person name="Zhang M."/>
            <person name="Ou Z."/>
            <person name="Jie Z."/>
            <person name="Yan Q."/>
            <person name="Li P."/>
            <person name="Yi J."/>
            <person name="Peng Y."/>
        </authorList>
    </citation>
    <scope>NUCLEOTIDE SEQUENCE [LARGE SCALE GENOMIC DNA]</scope>
    <source>
        <strain evidence="4 5">GP24</strain>
    </source>
</reference>
<dbReference type="OrthoDB" id="794462at2"/>
<dbReference type="RefSeq" id="WP_102715581.1">
    <property type="nucleotide sequence ID" value="NZ_CABMLK010000003.1"/>
</dbReference>
<protein>
    <submittedName>
        <fullName evidence="4">GNAT family N-acetyltransferase</fullName>
    </submittedName>
</protein>
<comment type="caution">
    <text evidence="4">The sequence shown here is derived from an EMBL/GenBank/DDBJ whole genome shotgun (WGS) entry which is preliminary data.</text>
</comment>
<dbReference type="Pfam" id="PF13508">
    <property type="entry name" value="Acetyltransf_7"/>
    <property type="match status" value="1"/>
</dbReference>
<name>A0A2N8HBJ2_9BACT</name>
<dbReference type="Proteomes" id="UP000236000">
    <property type="component" value="Unassembled WGS sequence"/>
</dbReference>
<dbReference type="GO" id="GO:0008080">
    <property type="term" value="F:N-acetyltransferase activity"/>
    <property type="evidence" value="ECO:0007669"/>
    <property type="project" value="InterPro"/>
</dbReference>
<dbReference type="PANTHER" id="PTHR43626">
    <property type="entry name" value="ACYL-COA N-ACYLTRANSFERASE"/>
    <property type="match status" value="1"/>
</dbReference>
<keyword evidence="2" id="KW-0012">Acyltransferase</keyword>
<gene>
    <name evidence="4" type="ORF">CXU22_11460</name>
</gene>
<dbReference type="InterPro" id="IPR000182">
    <property type="entry name" value="GNAT_dom"/>
</dbReference>
<dbReference type="CDD" id="cd04301">
    <property type="entry name" value="NAT_SF"/>
    <property type="match status" value="1"/>
</dbReference>
<feature type="domain" description="N-acetyltransferase" evidence="3">
    <location>
        <begin position="6"/>
        <end position="132"/>
    </location>
</feature>